<protein>
    <recommendedName>
        <fullName evidence="4 13">Threonylcarbamoyl-AMP synthase</fullName>
        <shortName evidence="13">TC-AMP synthase</shortName>
        <ecNumber evidence="3 13">2.7.7.87</ecNumber>
    </recommendedName>
    <alternativeName>
        <fullName evidence="11 13">L-threonylcarbamoyladenylate synthase</fullName>
    </alternativeName>
</protein>
<dbReference type="GO" id="GO:0061710">
    <property type="term" value="F:L-threonylcarbamoyladenylate synthase"/>
    <property type="evidence" value="ECO:0007669"/>
    <property type="project" value="UniProtKB-EC"/>
</dbReference>
<feature type="binding site" evidence="14">
    <location>
        <position position="56"/>
    </location>
    <ligand>
        <name>ATP</name>
        <dbReference type="ChEBI" id="CHEBI:30616"/>
    </ligand>
</feature>
<evidence type="ECO:0000256" key="8">
    <source>
        <dbReference type="ARBA" id="ARBA00022695"/>
    </source>
</evidence>
<dbReference type="Gene3D" id="3.40.50.11030">
    <property type="entry name" value="Threonylcarbamoyl-AMP synthase, C-terminal domain"/>
    <property type="match status" value="1"/>
</dbReference>
<feature type="binding site" evidence="14">
    <location>
        <position position="115"/>
    </location>
    <ligand>
        <name>ATP</name>
        <dbReference type="ChEBI" id="CHEBI:30616"/>
    </ligand>
</feature>
<feature type="binding site" evidence="14">
    <location>
        <position position="33"/>
    </location>
    <ligand>
        <name>L-threonine</name>
        <dbReference type="ChEBI" id="CHEBI:57926"/>
    </ligand>
</feature>
<evidence type="ECO:0000256" key="2">
    <source>
        <dbReference type="ARBA" id="ARBA00007663"/>
    </source>
</evidence>
<evidence type="ECO:0000256" key="9">
    <source>
        <dbReference type="ARBA" id="ARBA00022741"/>
    </source>
</evidence>
<evidence type="ECO:0000256" key="10">
    <source>
        <dbReference type="ARBA" id="ARBA00022840"/>
    </source>
</evidence>
<dbReference type="InterPro" id="IPR017945">
    <property type="entry name" value="DHBP_synth_RibB-like_a/b_dom"/>
</dbReference>
<name>A1K592_AZOSB</name>
<comment type="function">
    <text evidence="13">Required for the formation of a threonylcarbamoyl group on adenosine at position 37 (t(6)A37) in tRNAs that read codons beginning with adenine.</text>
</comment>
<dbReference type="Gene3D" id="3.90.870.10">
    <property type="entry name" value="DHBP synthase"/>
    <property type="match status" value="1"/>
</dbReference>
<dbReference type="EMBL" id="AM406670">
    <property type="protein sequence ID" value="CAL93997.1"/>
    <property type="molecule type" value="Genomic_DNA"/>
</dbReference>
<dbReference type="GO" id="GO:0008033">
    <property type="term" value="P:tRNA processing"/>
    <property type="evidence" value="ECO:0007669"/>
    <property type="project" value="UniProtKB-KW"/>
</dbReference>
<dbReference type="KEGG" id="azo:azo1380"/>
<dbReference type="NCBIfam" id="TIGR00057">
    <property type="entry name" value="L-threonylcarbamoyladenylate synthase"/>
    <property type="match status" value="1"/>
</dbReference>
<evidence type="ECO:0000256" key="11">
    <source>
        <dbReference type="ARBA" id="ARBA00029774"/>
    </source>
</evidence>
<accession>A1K592</accession>
<organism evidence="16 17">
    <name type="scientific">Azoarcus sp. (strain BH72)</name>
    <dbReference type="NCBI Taxonomy" id="418699"/>
    <lineage>
        <taxon>Bacteria</taxon>
        <taxon>Pseudomonadati</taxon>
        <taxon>Pseudomonadota</taxon>
        <taxon>Betaproteobacteria</taxon>
        <taxon>Rhodocyclales</taxon>
        <taxon>Zoogloeaceae</taxon>
        <taxon>Azoarcus</taxon>
    </lineage>
</organism>
<keyword evidence="9 13" id="KW-0547">Nucleotide-binding</keyword>
<dbReference type="PROSITE" id="PS51163">
    <property type="entry name" value="YRDC"/>
    <property type="match status" value="1"/>
</dbReference>
<dbReference type="PANTHER" id="PTHR17490">
    <property type="entry name" value="SUA5"/>
    <property type="match status" value="1"/>
</dbReference>
<evidence type="ECO:0000256" key="13">
    <source>
        <dbReference type="PIRNR" id="PIRNR004930"/>
    </source>
</evidence>
<dbReference type="GO" id="GO:0000049">
    <property type="term" value="F:tRNA binding"/>
    <property type="evidence" value="ECO:0007669"/>
    <property type="project" value="TreeGrafter"/>
</dbReference>
<dbReference type="GO" id="GO:0005524">
    <property type="term" value="F:ATP binding"/>
    <property type="evidence" value="ECO:0007669"/>
    <property type="project" value="UniProtKB-UniRule"/>
</dbReference>
<feature type="binding site" evidence="14">
    <location>
        <position position="179"/>
    </location>
    <ligand>
        <name>L-threonine</name>
        <dbReference type="ChEBI" id="CHEBI:57926"/>
    </ligand>
</feature>
<keyword evidence="5 13" id="KW-0963">Cytoplasm</keyword>
<dbReference type="PIRSF" id="PIRSF004930">
    <property type="entry name" value="Tln_factor_SUA5"/>
    <property type="match status" value="1"/>
</dbReference>
<dbReference type="HOGENOM" id="CLU_031397_0_2_4"/>
<dbReference type="eggNOG" id="COG0009">
    <property type="taxonomic scope" value="Bacteria"/>
</dbReference>
<feature type="binding site" evidence="14">
    <location>
        <position position="65"/>
    </location>
    <ligand>
        <name>L-threonine</name>
        <dbReference type="ChEBI" id="CHEBI:57926"/>
    </ligand>
</feature>
<proteinExistence type="inferred from homology"/>
<feature type="binding site" evidence="14">
    <location>
        <position position="238"/>
    </location>
    <ligand>
        <name>ATP</name>
        <dbReference type="ChEBI" id="CHEBI:30616"/>
    </ligand>
</feature>
<comment type="subcellular location">
    <subcellularLocation>
        <location evidence="1 13">Cytoplasm</location>
    </subcellularLocation>
</comment>
<keyword evidence="7 13" id="KW-0819">tRNA processing</keyword>
<feature type="binding site" evidence="14">
    <location>
        <position position="149"/>
    </location>
    <ligand>
        <name>ATP</name>
        <dbReference type="ChEBI" id="CHEBI:30616"/>
    </ligand>
</feature>
<evidence type="ECO:0000313" key="16">
    <source>
        <dbReference type="EMBL" id="CAL93997.1"/>
    </source>
</evidence>
<evidence type="ECO:0000313" key="17">
    <source>
        <dbReference type="Proteomes" id="UP000002588"/>
    </source>
</evidence>
<keyword evidence="10 13" id="KW-0067">ATP-binding</keyword>
<dbReference type="STRING" id="62928.azo1380"/>
<gene>
    <name evidence="16" type="ordered locus">azo1380</name>
</gene>
<evidence type="ECO:0000256" key="14">
    <source>
        <dbReference type="PIRSR" id="PIRSR004930-1"/>
    </source>
</evidence>
<feature type="binding site" evidence="14">
    <location>
        <position position="119"/>
    </location>
    <ligand>
        <name>L-threonine</name>
        <dbReference type="ChEBI" id="CHEBI:57926"/>
    </ligand>
</feature>
<dbReference type="AlphaFoldDB" id="A1K592"/>
<feature type="binding site" evidence="14">
    <location>
        <position position="141"/>
    </location>
    <ligand>
        <name>ATP</name>
        <dbReference type="ChEBI" id="CHEBI:30616"/>
    </ligand>
</feature>
<sequence length="343" mass="35230">MRPLGVVPAQEDNIQSAAEALRAGELVGLPTETVYGLAADARNPVAVRRIFAAKGRPADHPLIVHLPALDQLSQWAAAVPVEAVALGRAFWPGPLTLILRRQPHVPDEVTGGQDTVGVRVPAHPAALALLAAFGSGLAAPSANRFGRISPTTAAHVAEELGDAVAMVIDGGACEVGIESTILDLSRLDTCGPVILRPGAISADAIAAVIGQRPLGRAESEGAGGAQAPRVAGALAAHYAPRTPMRLVEPAALADEAGRQLAAGVRTGVLVRAGASFPRGVTVRMAPADVEGYAHALYANLRDLDAAELDLILVEAVPLETAWDAVHDRLGRAAVGAGLEQDET</sequence>
<dbReference type="Pfam" id="PF03481">
    <property type="entry name" value="Sua5_C"/>
    <property type="match status" value="1"/>
</dbReference>
<dbReference type="EC" id="2.7.7.87" evidence="3 13"/>
<evidence type="ECO:0000256" key="7">
    <source>
        <dbReference type="ARBA" id="ARBA00022694"/>
    </source>
</evidence>
<feature type="binding site" evidence="14">
    <location>
        <position position="139"/>
    </location>
    <ligand>
        <name>L-threonine</name>
        <dbReference type="ChEBI" id="CHEBI:57926"/>
    </ligand>
</feature>
<dbReference type="Proteomes" id="UP000002588">
    <property type="component" value="Chromosome"/>
</dbReference>
<dbReference type="GO" id="GO:0005737">
    <property type="term" value="C:cytoplasm"/>
    <property type="evidence" value="ECO:0007669"/>
    <property type="project" value="UniProtKB-SubCell"/>
</dbReference>
<keyword evidence="8 13" id="KW-0548">Nucleotidyltransferase</keyword>
<dbReference type="InterPro" id="IPR006070">
    <property type="entry name" value="Sua5-like_dom"/>
</dbReference>
<dbReference type="PANTHER" id="PTHR17490:SF16">
    <property type="entry name" value="THREONYLCARBAMOYL-AMP SYNTHASE"/>
    <property type="match status" value="1"/>
</dbReference>
<dbReference type="RefSeq" id="WP_011765113.1">
    <property type="nucleotide sequence ID" value="NC_008702.1"/>
</dbReference>
<keyword evidence="17" id="KW-1185">Reference proteome</keyword>
<evidence type="ECO:0000256" key="12">
    <source>
        <dbReference type="ARBA" id="ARBA00048366"/>
    </source>
</evidence>
<reference evidence="16 17" key="1">
    <citation type="journal article" date="2006" name="Nat. Biotechnol.">
        <title>Complete genome of the mutualistic, N2-fixing grass endophyte Azoarcus sp. strain BH72.</title>
        <authorList>
            <person name="Krause A."/>
            <person name="Ramakumar A."/>
            <person name="Bartels D."/>
            <person name="Battistoni F."/>
            <person name="Bekel T."/>
            <person name="Boch J."/>
            <person name="Boehm M."/>
            <person name="Friedrich F."/>
            <person name="Hurek T."/>
            <person name="Krause L."/>
            <person name="Linke B."/>
            <person name="McHardy A.C."/>
            <person name="Sarkar A."/>
            <person name="Schneiker S."/>
            <person name="Syed A.A."/>
            <person name="Thauer R."/>
            <person name="Vorhoelter F.-J."/>
            <person name="Weidner S."/>
            <person name="Puehler A."/>
            <person name="Reinhold-Hurek B."/>
            <person name="Kaiser O."/>
            <person name="Goesmann A."/>
        </authorList>
    </citation>
    <scope>NUCLEOTIDE SEQUENCE [LARGE SCALE GENOMIC DNA]</scope>
    <source>
        <strain evidence="16 17">BH72</strain>
    </source>
</reference>
<dbReference type="FunFam" id="3.90.870.10:FF:000009">
    <property type="entry name" value="Threonylcarbamoyl-AMP synthase, putative"/>
    <property type="match status" value="1"/>
</dbReference>
<evidence type="ECO:0000259" key="15">
    <source>
        <dbReference type="PROSITE" id="PS51163"/>
    </source>
</evidence>
<evidence type="ECO:0000256" key="4">
    <source>
        <dbReference type="ARBA" id="ARBA00015492"/>
    </source>
</evidence>
<comment type="similarity">
    <text evidence="2 13">Belongs to the SUA5 family.</text>
</comment>
<dbReference type="SUPFAM" id="SSF55821">
    <property type="entry name" value="YrdC/RibB"/>
    <property type="match status" value="1"/>
</dbReference>
<dbReference type="GO" id="GO:0006450">
    <property type="term" value="P:regulation of translational fidelity"/>
    <property type="evidence" value="ECO:0007669"/>
    <property type="project" value="TreeGrafter"/>
</dbReference>
<evidence type="ECO:0000256" key="1">
    <source>
        <dbReference type="ARBA" id="ARBA00004496"/>
    </source>
</evidence>
<dbReference type="InterPro" id="IPR005145">
    <property type="entry name" value="Sua5_C"/>
</dbReference>
<dbReference type="InterPro" id="IPR038385">
    <property type="entry name" value="Sua5/YwlC_C"/>
</dbReference>
<evidence type="ECO:0000256" key="6">
    <source>
        <dbReference type="ARBA" id="ARBA00022679"/>
    </source>
</evidence>
<dbReference type="InterPro" id="IPR010923">
    <property type="entry name" value="T(6)A37_SUA5"/>
</dbReference>
<evidence type="ECO:0000256" key="5">
    <source>
        <dbReference type="ARBA" id="ARBA00022490"/>
    </source>
</evidence>
<dbReference type="InterPro" id="IPR050156">
    <property type="entry name" value="TC-AMP_synthase_SUA5"/>
</dbReference>
<dbReference type="GO" id="GO:0003725">
    <property type="term" value="F:double-stranded RNA binding"/>
    <property type="evidence" value="ECO:0007669"/>
    <property type="project" value="UniProtKB-UniRule"/>
</dbReference>
<feature type="binding site" evidence="14">
    <location>
        <position position="196"/>
    </location>
    <ligand>
        <name>ATP</name>
        <dbReference type="ChEBI" id="CHEBI:30616"/>
    </ligand>
</feature>
<evidence type="ECO:0000256" key="3">
    <source>
        <dbReference type="ARBA" id="ARBA00012584"/>
    </source>
</evidence>
<dbReference type="Pfam" id="PF01300">
    <property type="entry name" value="Sua5_yciO_yrdC"/>
    <property type="match status" value="1"/>
</dbReference>
<comment type="catalytic activity">
    <reaction evidence="12 13">
        <text>L-threonine + hydrogencarbonate + ATP = L-threonylcarbamoyladenylate + diphosphate + H2O</text>
        <dbReference type="Rhea" id="RHEA:36407"/>
        <dbReference type="ChEBI" id="CHEBI:15377"/>
        <dbReference type="ChEBI" id="CHEBI:17544"/>
        <dbReference type="ChEBI" id="CHEBI:30616"/>
        <dbReference type="ChEBI" id="CHEBI:33019"/>
        <dbReference type="ChEBI" id="CHEBI:57926"/>
        <dbReference type="ChEBI" id="CHEBI:73682"/>
        <dbReference type="EC" id="2.7.7.87"/>
    </reaction>
</comment>
<feature type="domain" description="YrdC-like" evidence="15">
    <location>
        <begin position="11"/>
        <end position="200"/>
    </location>
</feature>
<keyword evidence="6 13" id="KW-0808">Transferase</keyword>